<name>A0A0C1Z4B5_9BACT</name>
<protein>
    <recommendedName>
        <fullName evidence="3">HTH hxlR-type domain-containing protein</fullName>
    </recommendedName>
</protein>
<proteinExistence type="predicted"/>
<sequence>MAILLFNLLPRGFSNKDLRGRMAQLLGLEPGHFTQGKMTYDLRRLRLHGLIERIPKTHRYQVTNFGLKAALLITRTYNCVLRPGFAAANDDNPPALTRLRNAVDRVDEEVIRLRDTGCVAA</sequence>
<comment type="caution">
    <text evidence="1">The sequence shown here is derived from an EMBL/GenBank/DDBJ whole genome shotgun (WGS) entry which is preliminary data.</text>
</comment>
<evidence type="ECO:0000313" key="1">
    <source>
        <dbReference type="EMBL" id="KIG12504.1"/>
    </source>
</evidence>
<evidence type="ECO:0000313" key="2">
    <source>
        <dbReference type="Proteomes" id="UP000031599"/>
    </source>
</evidence>
<dbReference type="AlphaFoldDB" id="A0A0C1Z4B5"/>
<dbReference type="RefSeq" id="WP_052557622.1">
    <property type="nucleotide sequence ID" value="NZ_JMCC02000128.1"/>
</dbReference>
<dbReference type="EMBL" id="JMCC02000128">
    <property type="protein sequence ID" value="KIG12504.1"/>
    <property type="molecule type" value="Genomic_DNA"/>
</dbReference>
<gene>
    <name evidence="1" type="ORF">DB30_01321</name>
</gene>
<dbReference type="Proteomes" id="UP000031599">
    <property type="component" value="Unassembled WGS sequence"/>
</dbReference>
<reference evidence="1 2" key="1">
    <citation type="submission" date="2014-12" db="EMBL/GenBank/DDBJ databases">
        <title>Genome assembly of Enhygromyxa salina DSM 15201.</title>
        <authorList>
            <person name="Sharma G."/>
            <person name="Subramanian S."/>
        </authorList>
    </citation>
    <scope>NUCLEOTIDE SEQUENCE [LARGE SCALE GENOMIC DNA]</scope>
    <source>
        <strain evidence="1 2">DSM 15201</strain>
    </source>
</reference>
<accession>A0A0C1Z4B5</accession>
<evidence type="ECO:0008006" key="3">
    <source>
        <dbReference type="Google" id="ProtNLM"/>
    </source>
</evidence>
<organism evidence="1 2">
    <name type="scientific">Enhygromyxa salina</name>
    <dbReference type="NCBI Taxonomy" id="215803"/>
    <lineage>
        <taxon>Bacteria</taxon>
        <taxon>Pseudomonadati</taxon>
        <taxon>Myxococcota</taxon>
        <taxon>Polyangia</taxon>
        <taxon>Nannocystales</taxon>
        <taxon>Nannocystaceae</taxon>
        <taxon>Enhygromyxa</taxon>
    </lineage>
</organism>